<gene>
    <name evidence="2" type="ORF">Cvel_12609</name>
</gene>
<organism evidence="2">
    <name type="scientific">Chromera velia CCMP2878</name>
    <dbReference type="NCBI Taxonomy" id="1169474"/>
    <lineage>
        <taxon>Eukaryota</taxon>
        <taxon>Sar</taxon>
        <taxon>Alveolata</taxon>
        <taxon>Colpodellida</taxon>
        <taxon>Chromeraceae</taxon>
        <taxon>Chromera</taxon>
    </lineage>
</organism>
<dbReference type="VEuPathDB" id="CryptoDB:Cvel_12609"/>
<evidence type="ECO:0000313" key="2">
    <source>
        <dbReference type="EMBL" id="CEM54231.1"/>
    </source>
</evidence>
<feature type="region of interest" description="Disordered" evidence="1">
    <location>
        <begin position="1"/>
        <end position="20"/>
    </location>
</feature>
<reference evidence="2" key="1">
    <citation type="submission" date="2014-11" db="EMBL/GenBank/DDBJ databases">
        <authorList>
            <person name="Otto D Thomas"/>
            <person name="Naeem Raeece"/>
        </authorList>
    </citation>
    <scope>NUCLEOTIDE SEQUENCE</scope>
</reference>
<protein>
    <submittedName>
        <fullName evidence="2">Uncharacterized protein</fullName>
    </submittedName>
</protein>
<evidence type="ECO:0000256" key="1">
    <source>
        <dbReference type="SAM" id="MobiDB-lite"/>
    </source>
</evidence>
<name>A0A0G4IAL3_9ALVE</name>
<sequence>MIRPQKVLSYKGQGNPDDNSSHEVITVRRAIFRPLSDYDGLLTSFFFLHALPVGLQGQLNTLAHNCKWNDPEGVTAAFQKIVQKLGMDFYVPEPTIGALVASLPSPSAPSPKLAQFVAAAAGKGGPTGHFPNSRSGPTQRPKYHKYGWGFHRPEECLQGFRYETLGCKRPLEHKTGDCYLTPRERVVKYFPQSETARLFVKSSLMASGGSPETFMSEAVSTALTVSVKGVRGSIYYNGFLTVWSLDGRGSIYRLVLREFTRQKV</sequence>
<proteinExistence type="predicted"/>
<accession>A0A0G4IAL3</accession>
<dbReference type="EMBL" id="CDMZ01005768">
    <property type="protein sequence ID" value="CEM54231.1"/>
    <property type="molecule type" value="Genomic_DNA"/>
</dbReference>
<dbReference type="AlphaFoldDB" id="A0A0G4IAL3"/>